<organism evidence="2 3">
    <name type="scientific">Merluccius polli</name>
    <name type="common">Benguela hake</name>
    <name type="synonym">Merluccius cadenati</name>
    <dbReference type="NCBI Taxonomy" id="89951"/>
    <lineage>
        <taxon>Eukaryota</taxon>
        <taxon>Metazoa</taxon>
        <taxon>Chordata</taxon>
        <taxon>Craniata</taxon>
        <taxon>Vertebrata</taxon>
        <taxon>Euteleostomi</taxon>
        <taxon>Actinopterygii</taxon>
        <taxon>Neopterygii</taxon>
        <taxon>Teleostei</taxon>
        <taxon>Neoteleostei</taxon>
        <taxon>Acanthomorphata</taxon>
        <taxon>Zeiogadaria</taxon>
        <taxon>Gadariae</taxon>
        <taxon>Gadiformes</taxon>
        <taxon>Gadoidei</taxon>
        <taxon>Merlucciidae</taxon>
        <taxon>Merluccius</taxon>
    </lineage>
</organism>
<accession>A0AA47M743</accession>
<dbReference type="InterPro" id="IPR032567">
    <property type="entry name" value="RTL1-rel"/>
</dbReference>
<dbReference type="EMBL" id="JAOPHQ010005556">
    <property type="protein sequence ID" value="KAK0134873.1"/>
    <property type="molecule type" value="Genomic_DNA"/>
</dbReference>
<dbReference type="PANTHER" id="PTHR15503">
    <property type="entry name" value="LDOC1 RELATED"/>
    <property type="match status" value="1"/>
</dbReference>
<gene>
    <name evidence="2" type="primary">PEG10_4</name>
    <name evidence="2" type="ORF">N1851_029408</name>
</gene>
<evidence type="ECO:0000313" key="2">
    <source>
        <dbReference type="EMBL" id="KAK0134873.1"/>
    </source>
</evidence>
<feature type="region of interest" description="Disordered" evidence="1">
    <location>
        <begin position="55"/>
        <end position="90"/>
    </location>
</feature>
<evidence type="ECO:0000256" key="1">
    <source>
        <dbReference type="SAM" id="MobiDB-lite"/>
    </source>
</evidence>
<keyword evidence="3" id="KW-1185">Reference proteome</keyword>
<dbReference type="PANTHER" id="PTHR15503:SF36">
    <property type="entry name" value="RETROTRANSPOSON GAG-LIKE PROTEIN 5"/>
    <property type="match status" value="1"/>
</dbReference>
<reference evidence="2" key="1">
    <citation type="journal article" date="2023" name="Front. Mar. Sci.">
        <title>A new Merluccius polli reference genome to investigate the effects of global change in West African waters.</title>
        <authorList>
            <person name="Mateo J.L."/>
            <person name="Blanco-Fernandez C."/>
            <person name="Garcia-Vazquez E."/>
            <person name="Machado-Schiaffino G."/>
        </authorList>
    </citation>
    <scope>NUCLEOTIDE SEQUENCE</scope>
    <source>
        <strain evidence="2">C29</strain>
        <tissue evidence="2">Fin</tissue>
    </source>
</reference>
<sequence>MDPADSASLREELVAQAGTLQRHDLQLVSIIEGLQQMAVRHDRAMQSIQEHLGRLRVPEPSPAPTPDPALASGSPVRSPPASDARLPPPERYAGIPGSCRPFLVQCSLAFELQPSAFPTERSRVAYIVSLLIDRARAWGTAEWERQSASCASVESFSAELRKLEGLFDLRQEGRSVADYSIEFRTVAAESSWNASSLLDAFYHGLSNRIKDELAARDLPADIDALNPFFWTQILNLAAASMMDESSGARNNESLAGKKKARPNSDMDP</sequence>
<dbReference type="Proteomes" id="UP001174136">
    <property type="component" value="Unassembled WGS sequence"/>
</dbReference>
<protein>
    <submittedName>
        <fullName evidence="2">Retrotransposon-derived protein PEG10</fullName>
    </submittedName>
</protein>
<name>A0AA47M743_MERPO</name>
<evidence type="ECO:0000313" key="3">
    <source>
        <dbReference type="Proteomes" id="UP001174136"/>
    </source>
</evidence>
<dbReference type="AlphaFoldDB" id="A0AA47M743"/>
<comment type="caution">
    <text evidence="2">The sequence shown here is derived from an EMBL/GenBank/DDBJ whole genome shotgun (WGS) entry which is preliminary data.</text>
</comment>
<feature type="region of interest" description="Disordered" evidence="1">
    <location>
        <begin position="245"/>
        <end position="268"/>
    </location>
</feature>
<proteinExistence type="predicted"/>